<sequence length="191" mass="21530">MIGETKMAKDLDKIVVVDVESTCWDSKPPDGEVSEIIEIGVAVLIVGDKICEIEDNVGIIVKPENSKISKYCTILTTLTQSQVDKGVSFERACELLKNFKTKKRVWASWGDYDRVQFYNDCKLYNVNYPFGKTHINIKYLFTLVSSLDKELSMSQALKSLGMDMKGTHHRGIDDAFNIASILGDLIVDIRR</sequence>
<dbReference type="GO" id="GO:0000175">
    <property type="term" value="F:3'-5'-RNA exonuclease activity"/>
    <property type="evidence" value="ECO:0007669"/>
    <property type="project" value="InterPro"/>
</dbReference>
<keyword evidence="1" id="KW-0540">Nuclease</keyword>
<evidence type="ECO:0000313" key="5">
    <source>
        <dbReference type="EMBL" id="QJA77564.1"/>
    </source>
</evidence>
<protein>
    <submittedName>
        <fullName evidence="5">Putative exonuclease</fullName>
    </submittedName>
</protein>
<dbReference type="SUPFAM" id="SSF53098">
    <property type="entry name" value="Ribonuclease H-like"/>
    <property type="match status" value="1"/>
</dbReference>
<evidence type="ECO:0000259" key="4">
    <source>
        <dbReference type="SMART" id="SM00479"/>
    </source>
</evidence>
<dbReference type="EMBL" id="MT142290">
    <property type="protein sequence ID" value="QJA77564.1"/>
    <property type="molecule type" value="Genomic_DNA"/>
</dbReference>
<dbReference type="PANTHER" id="PTHR23044">
    <property type="entry name" value="3'-5' EXONUCLEASE ERI1-RELATED"/>
    <property type="match status" value="1"/>
</dbReference>
<dbReference type="CDD" id="cd06133">
    <property type="entry name" value="ERI-1_3'hExo_like"/>
    <property type="match status" value="1"/>
</dbReference>
<dbReference type="GO" id="GO:0003676">
    <property type="term" value="F:nucleic acid binding"/>
    <property type="evidence" value="ECO:0007669"/>
    <property type="project" value="InterPro"/>
</dbReference>
<gene>
    <name evidence="5" type="ORF">MM415A01278_0001</name>
</gene>
<dbReference type="PANTHER" id="PTHR23044:SF61">
    <property type="entry name" value="3'-5' EXORIBONUCLEASE 1-RELATED"/>
    <property type="match status" value="1"/>
</dbReference>
<feature type="domain" description="Exonuclease" evidence="4">
    <location>
        <begin position="13"/>
        <end position="191"/>
    </location>
</feature>
<proteinExistence type="predicted"/>
<organism evidence="5">
    <name type="scientific">viral metagenome</name>
    <dbReference type="NCBI Taxonomy" id="1070528"/>
    <lineage>
        <taxon>unclassified sequences</taxon>
        <taxon>metagenomes</taxon>
        <taxon>organismal metagenomes</taxon>
    </lineage>
</organism>
<dbReference type="InterPro" id="IPR036397">
    <property type="entry name" value="RNaseH_sf"/>
</dbReference>
<dbReference type="InterPro" id="IPR012337">
    <property type="entry name" value="RNaseH-like_sf"/>
</dbReference>
<dbReference type="InterPro" id="IPR051274">
    <property type="entry name" value="3-5_Exoribonuclease"/>
</dbReference>
<keyword evidence="3 5" id="KW-0269">Exonuclease</keyword>
<dbReference type="Gene3D" id="3.30.420.10">
    <property type="entry name" value="Ribonuclease H-like superfamily/Ribonuclease H"/>
    <property type="match status" value="1"/>
</dbReference>
<keyword evidence="2" id="KW-0378">Hydrolase</keyword>
<evidence type="ECO:0000256" key="1">
    <source>
        <dbReference type="ARBA" id="ARBA00022722"/>
    </source>
</evidence>
<reference evidence="5" key="1">
    <citation type="submission" date="2020-03" db="EMBL/GenBank/DDBJ databases">
        <title>The deep terrestrial virosphere.</title>
        <authorList>
            <person name="Holmfeldt K."/>
            <person name="Nilsson E."/>
            <person name="Simone D."/>
            <person name="Lopez-Fernandez M."/>
            <person name="Wu X."/>
            <person name="de Brujin I."/>
            <person name="Lundin D."/>
            <person name="Andersson A."/>
            <person name="Bertilsson S."/>
            <person name="Dopson M."/>
        </authorList>
    </citation>
    <scope>NUCLEOTIDE SEQUENCE</scope>
    <source>
        <strain evidence="5">MM415A01278</strain>
    </source>
</reference>
<accession>A0A6M3K719</accession>
<dbReference type="AlphaFoldDB" id="A0A6M3K719"/>
<dbReference type="SMART" id="SM00479">
    <property type="entry name" value="EXOIII"/>
    <property type="match status" value="1"/>
</dbReference>
<dbReference type="InterPro" id="IPR013520">
    <property type="entry name" value="Ribonucl_H"/>
</dbReference>
<evidence type="ECO:0000256" key="2">
    <source>
        <dbReference type="ARBA" id="ARBA00022801"/>
    </source>
</evidence>
<name>A0A6M3K719_9ZZZZ</name>
<evidence type="ECO:0000256" key="3">
    <source>
        <dbReference type="ARBA" id="ARBA00022839"/>
    </source>
</evidence>
<dbReference type="InterPro" id="IPR047201">
    <property type="entry name" value="ERI-1_3'hExo-like"/>
</dbReference>
<dbReference type="Pfam" id="PF00929">
    <property type="entry name" value="RNase_T"/>
    <property type="match status" value="1"/>
</dbReference>